<evidence type="ECO:0000259" key="1">
    <source>
        <dbReference type="Pfam" id="PF12697"/>
    </source>
</evidence>
<dbReference type="Gene3D" id="3.40.50.1820">
    <property type="entry name" value="alpha/beta hydrolase"/>
    <property type="match status" value="1"/>
</dbReference>
<evidence type="ECO:0000313" key="3">
    <source>
        <dbReference type="Proteomes" id="UP000535078"/>
    </source>
</evidence>
<protein>
    <submittedName>
        <fullName evidence="2">Exosortase A-associated hydrolase 1</fullName>
    </submittedName>
</protein>
<dbReference type="InterPro" id="IPR000073">
    <property type="entry name" value="AB_hydrolase_1"/>
</dbReference>
<dbReference type="EMBL" id="JAATIT010000001">
    <property type="protein sequence ID" value="NJB88013.1"/>
    <property type="molecule type" value="Genomic_DNA"/>
</dbReference>
<dbReference type="GO" id="GO:0016787">
    <property type="term" value="F:hydrolase activity"/>
    <property type="evidence" value="ECO:0007669"/>
    <property type="project" value="UniProtKB-KW"/>
</dbReference>
<dbReference type="AlphaFoldDB" id="A0A7X5XMV7"/>
<dbReference type="Pfam" id="PF12697">
    <property type="entry name" value="Abhydrolase_6"/>
    <property type="match status" value="1"/>
</dbReference>
<name>A0A7X5XMV7_9SPHN</name>
<reference evidence="2 3" key="1">
    <citation type="submission" date="2020-03" db="EMBL/GenBank/DDBJ databases">
        <title>Genomic Encyclopedia of Type Strains, Phase IV (KMG-IV): sequencing the most valuable type-strain genomes for metagenomic binning, comparative biology and taxonomic classification.</title>
        <authorList>
            <person name="Goeker M."/>
        </authorList>
    </citation>
    <scope>NUCLEOTIDE SEQUENCE [LARGE SCALE GENOMIC DNA]</scope>
    <source>
        <strain evidence="2 3">DSM 25229</strain>
    </source>
</reference>
<dbReference type="SUPFAM" id="SSF53474">
    <property type="entry name" value="alpha/beta-Hydrolases"/>
    <property type="match status" value="1"/>
</dbReference>
<proteinExistence type="predicted"/>
<dbReference type="RefSeq" id="WP_167918556.1">
    <property type="nucleotide sequence ID" value="NZ_JAATIT010000001.1"/>
</dbReference>
<dbReference type="NCBIfam" id="TIGR03100">
    <property type="entry name" value="hydr1_PEP"/>
    <property type="match status" value="1"/>
</dbReference>
<accession>A0A7X5XMV7</accession>
<dbReference type="InterPro" id="IPR017531">
    <property type="entry name" value="Hydrolase-1_PEP"/>
</dbReference>
<feature type="domain" description="AB hydrolase-1" evidence="1">
    <location>
        <begin position="44"/>
        <end position="258"/>
    </location>
</feature>
<keyword evidence="3" id="KW-1185">Reference proteome</keyword>
<evidence type="ECO:0000313" key="2">
    <source>
        <dbReference type="EMBL" id="NJB88013.1"/>
    </source>
</evidence>
<comment type="caution">
    <text evidence="2">The sequence shown here is derived from an EMBL/GenBank/DDBJ whole genome shotgun (WGS) entry which is preliminary data.</text>
</comment>
<keyword evidence="2" id="KW-0378">Hydrolase</keyword>
<gene>
    <name evidence="2" type="ORF">GGR90_000165</name>
</gene>
<sequence>MRHQLTFDCEGAALAASLDDAPASTGLLIVSGGNEIRSGAHRGMATLAQRVAAAGHPVFRFDRRGIGDSEGENRGFENGGPDISAAIAAFRGAAPHVTRIIGFGNCDAASALLLHQPLAIDALVLANPWTYDGDEAKPSDEPALPPAAAIRARYLARLKDPKSLLRLFRGEIDFRKLFRGLSALGTPATPAAPDSLAARIDRAIAELGAPATILLATGDRTAQAFVENCQAALNRVKIEKLASASHSFAGDDGAWLADWILGILR</sequence>
<dbReference type="Proteomes" id="UP000535078">
    <property type="component" value="Unassembled WGS sequence"/>
</dbReference>
<organism evidence="2 3">
    <name type="scientific">Sphingopyxis italica</name>
    <dbReference type="NCBI Taxonomy" id="1129133"/>
    <lineage>
        <taxon>Bacteria</taxon>
        <taxon>Pseudomonadati</taxon>
        <taxon>Pseudomonadota</taxon>
        <taxon>Alphaproteobacteria</taxon>
        <taxon>Sphingomonadales</taxon>
        <taxon>Sphingomonadaceae</taxon>
        <taxon>Sphingopyxis</taxon>
    </lineage>
</organism>
<dbReference type="InterPro" id="IPR029058">
    <property type="entry name" value="AB_hydrolase_fold"/>
</dbReference>